<dbReference type="UniPathway" id="UPA00275">
    <property type="reaction ID" value="UER00404"/>
</dbReference>
<dbReference type="Proteomes" id="UP000051461">
    <property type="component" value="Unassembled WGS sequence"/>
</dbReference>
<comment type="caution">
    <text evidence="8">The sequence shown here is derived from an EMBL/GenBank/DDBJ whole genome shotgun (WGS) entry which is preliminary data.</text>
</comment>
<keyword evidence="4 7" id="KW-0686">Riboflavin biosynthesis</keyword>
<evidence type="ECO:0000256" key="4">
    <source>
        <dbReference type="ARBA" id="ARBA00022619"/>
    </source>
</evidence>
<dbReference type="SUPFAM" id="SSF52121">
    <property type="entry name" value="Lumazine synthase"/>
    <property type="match status" value="1"/>
</dbReference>
<protein>
    <recommendedName>
        <fullName evidence="3 7">6,7-dimethyl-8-ribityllumazine synthase</fullName>
        <shortName evidence="7">DMRL synthase</shortName>
        <shortName evidence="7">LS</shortName>
        <shortName evidence="7">Lumazine synthase</shortName>
        <ecNumber evidence="3 7">2.5.1.78</ecNumber>
    </recommendedName>
</protein>
<dbReference type="Gene3D" id="3.40.50.960">
    <property type="entry name" value="Lumazine/riboflavin synthase"/>
    <property type="match status" value="1"/>
</dbReference>
<feature type="binding site" evidence="7">
    <location>
        <begin position="84"/>
        <end position="85"/>
    </location>
    <ligand>
        <name>(2S)-2-hydroxy-3-oxobutyl phosphate</name>
        <dbReference type="ChEBI" id="CHEBI:58830"/>
    </ligand>
</feature>
<feature type="binding site" evidence="7">
    <location>
        <position position="22"/>
    </location>
    <ligand>
        <name>5-amino-6-(D-ribitylamino)uracil</name>
        <dbReference type="ChEBI" id="CHEBI:15934"/>
    </ligand>
</feature>
<dbReference type="AlphaFoldDB" id="A0A0R1GYX2"/>
<organism evidence="8 9">
    <name type="scientific">Loigolactobacillus bifermentans DSM 20003</name>
    <dbReference type="NCBI Taxonomy" id="1423726"/>
    <lineage>
        <taxon>Bacteria</taxon>
        <taxon>Bacillati</taxon>
        <taxon>Bacillota</taxon>
        <taxon>Bacilli</taxon>
        <taxon>Lactobacillales</taxon>
        <taxon>Lactobacillaceae</taxon>
        <taxon>Loigolactobacillus</taxon>
    </lineage>
</organism>
<gene>
    <name evidence="7" type="primary">ribH</name>
    <name evidence="8" type="ORF">FC07_GL002903</name>
</gene>
<reference evidence="8 9" key="1">
    <citation type="journal article" date="2015" name="Genome Announc.">
        <title>Expanding the biotechnology potential of lactobacilli through comparative genomics of 213 strains and associated genera.</title>
        <authorList>
            <person name="Sun Z."/>
            <person name="Harris H.M."/>
            <person name="McCann A."/>
            <person name="Guo C."/>
            <person name="Argimon S."/>
            <person name="Zhang W."/>
            <person name="Yang X."/>
            <person name="Jeffery I.B."/>
            <person name="Cooney J.C."/>
            <person name="Kagawa T.F."/>
            <person name="Liu W."/>
            <person name="Song Y."/>
            <person name="Salvetti E."/>
            <person name="Wrobel A."/>
            <person name="Rasinkangas P."/>
            <person name="Parkhill J."/>
            <person name="Rea M.C."/>
            <person name="O'Sullivan O."/>
            <person name="Ritari J."/>
            <person name="Douillard F.P."/>
            <person name="Paul Ross R."/>
            <person name="Yang R."/>
            <person name="Briner A.E."/>
            <person name="Felis G.E."/>
            <person name="de Vos W.M."/>
            <person name="Barrangou R."/>
            <person name="Klaenhammer T.R."/>
            <person name="Caufield P.W."/>
            <person name="Cui Y."/>
            <person name="Zhang H."/>
            <person name="O'Toole P.W."/>
        </authorList>
    </citation>
    <scope>NUCLEOTIDE SEQUENCE [LARGE SCALE GENOMIC DNA]</scope>
    <source>
        <strain evidence="8 9">DSM 20003</strain>
    </source>
</reference>
<dbReference type="PATRIC" id="fig|1423726.3.peg.3015"/>
<comment type="similarity">
    <text evidence="2 7">Belongs to the DMRL synthase family.</text>
</comment>
<sequence>MTTFSGHYSATQDKIAIIAGRFNNVVTDKLVAGAEDALSRHGVDADKIDVIWVPGAFEIPAIVKLVASKGYAGIITLGAVIRGETSHFDYVCNEVAKGIGALTMQLDQPLVFGVLTCDNLEQAMQRAGGKGGNKGFDVANDVLELIDLRQQLA</sequence>
<dbReference type="GO" id="GO:0009349">
    <property type="term" value="C:riboflavin synthase complex"/>
    <property type="evidence" value="ECO:0007669"/>
    <property type="project" value="UniProtKB-UniRule"/>
</dbReference>
<dbReference type="EMBL" id="AZDA01000054">
    <property type="protein sequence ID" value="KRK37187.1"/>
    <property type="molecule type" value="Genomic_DNA"/>
</dbReference>
<evidence type="ECO:0000256" key="3">
    <source>
        <dbReference type="ARBA" id="ARBA00012664"/>
    </source>
</evidence>
<dbReference type="GO" id="GO:0005829">
    <property type="term" value="C:cytosol"/>
    <property type="evidence" value="ECO:0007669"/>
    <property type="project" value="TreeGrafter"/>
</dbReference>
<dbReference type="RefSeq" id="WP_057904550.1">
    <property type="nucleotide sequence ID" value="NZ_AZDA01000054.1"/>
</dbReference>
<dbReference type="InterPro" id="IPR034964">
    <property type="entry name" value="LS"/>
</dbReference>
<comment type="pathway">
    <text evidence="1 7">Cofactor biosynthesis; riboflavin biosynthesis; riboflavin from 2-hydroxy-3-oxobutyl phosphate and 5-amino-6-(D-ribitylamino)uracil: step 1/2.</text>
</comment>
<feature type="binding site" evidence="7">
    <location>
        <position position="126"/>
    </location>
    <ligand>
        <name>(2S)-2-hydroxy-3-oxobutyl phosphate</name>
        <dbReference type="ChEBI" id="CHEBI:58830"/>
    </ligand>
</feature>
<evidence type="ECO:0000313" key="9">
    <source>
        <dbReference type="Proteomes" id="UP000051461"/>
    </source>
</evidence>
<evidence type="ECO:0000256" key="5">
    <source>
        <dbReference type="ARBA" id="ARBA00022679"/>
    </source>
</evidence>
<feature type="binding site" evidence="7">
    <location>
        <begin position="79"/>
        <end position="81"/>
    </location>
    <ligand>
        <name>5-amino-6-(D-ribitylamino)uracil</name>
        <dbReference type="ChEBI" id="CHEBI:15934"/>
    </ligand>
</feature>
<dbReference type="InterPro" id="IPR036467">
    <property type="entry name" value="LS/RS_sf"/>
</dbReference>
<dbReference type="GO" id="GO:0009231">
    <property type="term" value="P:riboflavin biosynthetic process"/>
    <property type="evidence" value="ECO:0007669"/>
    <property type="project" value="UniProtKB-UniRule"/>
</dbReference>
<evidence type="ECO:0000256" key="6">
    <source>
        <dbReference type="ARBA" id="ARBA00048785"/>
    </source>
</evidence>
<comment type="catalytic activity">
    <reaction evidence="6 7">
        <text>(2S)-2-hydroxy-3-oxobutyl phosphate + 5-amino-6-(D-ribitylamino)uracil = 6,7-dimethyl-8-(1-D-ribityl)lumazine + phosphate + 2 H2O + H(+)</text>
        <dbReference type="Rhea" id="RHEA:26152"/>
        <dbReference type="ChEBI" id="CHEBI:15377"/>
        <dbReference type="ChEBI" id="CHEBI:15378"/>
        <dbReference type="ChEBI" id="CHEBI:15934"/>
        <dbReference type="ChEBI" id="CHEBI:43474"/>
        <dbReference type="ChEBI" id="CHEBI:58201"/>
        <dbReference type="ChEBI" id="CHEBI:58830"/>
        <dbReference type="EC" id="2.5.1.78"/>
    </reaction>
</comment>
<accession>A0A0R1GYX2</accession>
<feature type="binding site" evidence="7">
    <location>
        <position position="112"/>
    </location>
    <ligand>
        <name>5-amino-6-(D-ribitylamino)uracil</name>
        <dbReference type="ChEBI" id="CHEBI:15934"/>
    </ligand>
</feature>
<keyword evidence="9" id="KW-1185">Reference proteome</keyword>
<evidence type="ECO:0000256" key="1">
    <source>
        <dbReference type="ARBA" id="ARBA00004917"/>
    </source>
</evidence>
<dbReference type="NCBIfam" id="TIGR00114">
    <property type="entry name" value="lumazine-synth"/>
    <property type="match status" value="1"/>
</dbReference>
<feature type="binding site" evidence="7">
    <location>
        <begin position="56"/>
        <end position="58"/>
    </location>
    <ligand>
        <name>5-amino-6-(D-ribitylamino)uracil</name>
        <dbReference type="ChEBI" id="CHEBI:15934"/>
    </ligand>
</feature>
<evidence type="ECO:0000256" key="7">
    <source>
        <dbReference type="HAMAP-Rule" id="MF_00178"/>
    </source>
</evidence>
<keyword evidence="5 7" id="KW-0808">Transferase</keyword>
<feature type="active site" description="Proton donor" evidence="7">
    <location>
        <position position="87"/>
    </location>
</feature>
<dbReference type="STRING" id="1423726.FC07_GL002903"/>
<dbReference type="InterPro" id="IPR002180">
    <property type="entry name" value="LS/RS"/>
</dbReference>
<dbReference type="HAMAP" id="MF_00178">
    <property type="entry name" value="Lumazine_synth"/>
    <property type="match status" value="1"/>
</dbReference>
<name>A0A0R1GYX2_9LACO</name>
<evidence type="ECO:0000313" key="8">
    <source>
        <dbReference type="EMBL" id="KRK37187.1"/>
    </source>
</evidence>
<dbReference type="EC" id="2.5.1.78" evidence="3 7"/>
<dbReference type="Pfam" id="PF00885">
    <property type="entry name" value="DMRL_synthase"/>
    <property type="match status" value="1"/>
</dbReference>
<evidence type="ECO:0000256" key="2">
    <source>
        <dbReference type="ARBA" id="ARBA00007424"/>
    </source>
</evidence>
<dbReference type="PANTHER" id="PTHR21058:SF0">
    <property type="entry name" value="6,7-DIMETHYL-8-RIBITYLLUMAZINE SYNTHASE"/>
    <property type="match status" value="1"/>
</dbReference>
<comment type="function">
    <text evidence="7">Catalyzes the formation of 6,7-dimethyl-8-ribityllumazine by condensation of 5-amino-6-(D-ribitylamino)uracil with 3,4-dihydroxy-2-butanone 4-phosphate. This is the penultimate step in the biosynthesis of riboflavin.</text>
</comment>
<dbReference type="GO" id="GO:0000906">
    <property type="term" value="F:6,7-dimethyl-8-ribityllumazine synthase activity"/>
    <property type="evidence" value="ECO:0007669"/>
    <property type="project" value="UniProtKB-UniRule"/>
</dbReference>
<dbReference type="PANTHER" id="PTHR21058">
    <property type="entry name" value="6,7-DIMETHYL-8-RIBITYLLUMAZINE SYNTHASE DMRL SYNTHASE LUMAZINE SYNTHASE"/>
    <property type="match status" value="1"/>
</dbReference>
<dbReference type="CDD" id="cd09209">
    <property type="entry name" value="Lumazine_synthase-I"/>
    <property type="match status" value="1"/>
</dbReference>
<dbReference type="OrthoDB" id="9809709at2"/>
<proteinExistence type="inferred from homology"/>